<comment type="caution">
    <text evidence="6">Lacks conserved residue(s) required for the propagation of feature annotation.</text>
</comment>
<evidence type="ECO:0000256" key="5">
    <source>
        <dbReference type="ARBA" id="ARBA00023157"/>
    </source>
</evidence>
<dbReference type="PROSITE" id="PS50092">
    <property type="entry name" value="TSP1"/>
    <property type="match status" value="4"/>
</dbReference>
<dbReference type="CDD" id="cd00110">
    <property type="entry name" value="LamG"/>
    <property type="match status" value="2"/>
</dbReference>
<dbReference type="FunFam" id="2.20.100.10:FF:000002">
    <property type="entry name" value="Unc-5 netrin receptor C"/>
    <property type="match status" value="1"/>
</dbReference>
<dbReference type="SMART" id="SM00282">
    <property type="entry name" value="LamG"/>
    <property type="match status" value="2"/>
</dbReference>
<keyword evidence="3 7" id="KW-0732">Signal</keyword>
<comment type="caution">
    <text evidence="9">The sequence shown here is derived from an EMBL/GenBank/DDBJ whole genome shotgun (WGS) entry which is preliminary data.</text>
</comment>
<feature type="domain" description="Laminin G" evidence="8">
    <location>
        <begin position="350"/>
        <end position="540"/>
    </location>
</feature>
<evidence type="ECO:0000313" key="10">
    <source>
        <dbReference type="Proteomes" id="UP001177670"/>
    </source>
</evidence>
<reference evidence="9" key="1">
    <citation type="submission" date="2021-10" db="EMBL/GenBank/DDBJ databases">
        <title>Melipona bicolor Genome sequencing and assembly.</title>
        <authorList>
            <person name="Araujo N.S."/>
            <person name="Arias M.C."/>
        </authorList>
    </citation>
    <scope>NUCLEOTIDE SEQUENCE</scope>
    <source>
        <strain evidence="9">USP_2M_L1-L4_2017</strain>
        <tissue evidence="9">Whole body</tissue>
    </source>
</reference>
<evidence type="ECO:0000256" key="2">
    <source>
        <dbReference type="ARBA" id="ARBA00022525"/>
    </source>
</evidence>
<feature type="chain" id="PRO_5041316229" description="Laminin G domain-containing protein" evidence="7">
    <location>
        <begin position="24"/>
        <end position="905"/>
    </location>
</feature>
<dbReference type="InterPro" id="IPR013320">
    <property type="entry name" value="ConA-like_dom_sf"/>
</dbReference>
<dbReference type="SUPFAM" id="SSF82895">
    <property type="entry name" value="TSP-1 type 1 repeat"/>
    <property type="match status" value="4"/>
</dbReference>
<protein>
    <recommendedName>
        <fullName evidence="8">Laminin G domain-containing protein</fullName>
    </recommendedName>
</protein>
<dbReference type="InterPro" id="IPR036383">
    <property type="entry name" value="TSP1_rpt_sf"/>
</dbReference>
<dbReference type="InterPro" id="IPR000884">
    <property type="entry name" value="TSP1_rpt"/>
</dbReference>
<name>A0AA40KI69_9HYME</name>
<evidence type="ECO:0000259" key="8">
    <source>
        <dbReference type="PROSITE" id="PS50025"/>
    </source>
</evidence>
<keyword evidence="2" id="KW-0964">Secreted</keyword>
<accession>A0AA40KI69</accession>
<dbReference type="PROSITE" id="PS50025">
    <property type="entry name" value="LAM_G_DOMAIN"/>
    <property type="match status" value="1"/>
</dbReference>
<dbReference type="Gene3D" id="2.20.100.10">
    <property type="entry name" value="Thrombospondin type-1 (TSP1) repeat"/>
    <property type="match status" value="4"/>
</dbReference>
<evidence type="ECO:0000313" key="9">
    <source>
        <dbReference type="EMBL" id="KAK1121339.1"/>
    </source>
</evidence>
<proteinExistence type="predicted"/>
<dbReference type="InterPro" id="IPR001791">
    <property type="entry name" value="Laminin_G"/>
</dbReference>
<sequence length="905" mass="102195">MKILPSIIFLLSLFISLIVLASTDDAFNAIQSLYCDLGLKHENSCPIDGSWTSWSSWGPCSGKCGFKGRRKRHRTCDNPAPSNNGASCIGPSYQIESCQITGCTMTDYEKVVNVHPIRKRELKIVQEFHKKLPALIELCFLVDCTFSIIEKILGNNTMLYWNAMNCVKYDVGCPSIGGWSAWGMWSSCTATCGKGKKYRTRICNSPTPSSSKLTCSDLAFETKSCVGFNCRKFSTGTWTNWNKWSTCSVECGSGVQIRKRSCSEVQNLQETSCKGSSKDIKSCVINNCSINGMWSSWTVWSPCSSSCGTGTQLRNRMCNNPSRSGNGTSCIGSASEFRQCFTKPCIVKSHEVAHFTEKSSLLYDTSGRSSHLLHIYLRFLPSSPFGMIIYRFEKDCNGSMCDFIKLFLQNGKIVLLSQIAGCTLVLINETKLEIGQWHIILIAIYRTRGILRIDDGFHKISFFSCIPKSYNLDHMMKVGGFQGQIQELIINFAPVQLLVSKDNTKYANLLSHSNNVQYLMGDDNEGIIHIGVTDSVTVSCPESIEYWQIIIVIKIEDVNGIVAIIPDDSLNKYILLLLEEGRVKLKFYQGTACDGIESVDHILIGEWFEVVLIHDGKNIYMQINGSEKKYIPSILKKTMITSVTDIFLGAIRDDMREKICSKCVDVPQMSFTLAYLNINGKQIDLISLPILEISSKRFSSRIISISDYYEEVPLLLGQELKLSCIYDTTPHEKRYTFSKQTYVLWLLMDKLLQSYGNNNNFFNLKNNRRVSTISIASYTIPDTVENFYSCHIYRYRNKSNKTLGQAFFTFGITVIDKSEEFESTIWKEWNFICEVIIVCFTVLIIWCLLEIFQDARNGNGFYRLPQMLNTNTTSIINFVLSKKGVTLLGSEQAVNEVVSRILDDN</sequence>
<dbReference type="AlphaFoldDB" id="A0AA40KI69"/>
<gene>
    <name evidence="9" type="ORF">K0M31_010635</name>
</gene>
<keyword evidence="4" id="KW-0677">Repeat</keyword>
<evidence type="ECO:0000256" key="3">
    <source>
        <dbReference type="ARBA" id="ARBA00022729"/>
    </source>
</evidence>
<comment type="subcellular location">
    <subcellularLocation>
        <location evidence="1">Secreted</location>
    </subcellularLocation>
</comment>
<dbReference type="Pfam" id="PF00090">
    <property type="entry name" value="TSP_1"/>
    <property type="match status" value="4"/>
</dbReference>
<evidence type="ECO:0000256" key="1">
    <source>
        <dbReference type="ARBA" id="ARBA00004613"/>
    </source>
</evidence>
<dbReference type="Pfam" id="PF02210">
    <property type="entry name" value="Laminin_G_2"/>
    <property type="match status" value="1"/>
</dbReference>
<dbReference type="PANTHER" id="PTHR22906:SF43">
    <property type="entry name" value="PROPERDIN"/>
    <property type="match status" value="1"/>
</dbReference>
<evidence type="ECO:0000256" key="6">
    <source>
        <dbReference type="PROSITE-ProRule" id="PRU00122"/>
    </source>
</evidence>
<dbReference type="PANTHER" id="PTHR22906">
    <property type="entry name" value="PROPERDIN"/>
    <property type="match status" value="1"/>
</dbReference>
<organism evidence="9 10">
    <name type="scientific">Melipona bicolor</name>
    <dbReference type="NCBI Taxonomy" id="60889"/>
    <lineage>
        <taxon>Eukaryota</taxon>
        <taxon>Metazoa</taxon>
        <taxon>Ecdysozoa</taxon>
        <taxon>Arthropoda</taxon>
        <taxon>Hexapoda</taxon>
        <taxon>Insecta</taxon>
        <taxon>Pterygota</taxon>
        <taxon>Neoptera</taxon>
        <taxon>Endopterygota</taxon>
        <taxon>Hymenoptera</taxon>
        <taxon>Apocrita</taxon>
        <taxon>Aculeata</taxon>
        <taxon>Apoidea</taxon>
        <taxon>Anthophila</taxon>
        <taxon>Apidae</taxon>
        <taxon>Melipona</taxon>
    </lineage>
</organism>
<dbReference type="PRINTS" id="PR01705">
    <property type="entry name" value="TSP1REPEAT"/>
</dbReference>
<keyword evidence="10" id="KW-1185">Reference proteome</keyword>
<dbReference type="EMBL" id="JAHYIQ010000027">
    <property type="protein sequence ID" value="KAK1121339.1"/>
    <property type="molecule type" value="Genomic_DNA"/>
</dbReference>
<keyword evidence="5" id="KW-1015">Disulfide bond</keyword>
<dbReference type="SUPFAM" id="SSF49899">
    <property type="entry name" value="Concanavalin A-like lectins/glucanases"/>
    <property type="match status" value="2"/>
</dbReference>
<dbReference type="Gene3D" id="2.60.120.200">
    <property type="match status" value="2"/>
</dbReference>
<evidence type="ECO:0000256" key="4">
    <source>
        <dbReference type="ARBA" id="ARBA00022737"/>
    </source>
</evidence>
<dbReference type="SMART" id="SM00209">
    <property type="entry name" value="TSP1"/>
    <property type="match status" value="4"/>
</dbReference>
<feature type="signal peptide" evidence="7">
    <location>
        <begin position="1"/>
        <end position="23"/>
    </location>
</feature>
<evidence type="ECO:0000256" key="7">
    <source>
        <dbReference type="SAM" id="SignalP"/>
    </source>
</evidence>
<dbReference type="Proteomes" id="UP001177670">
    <property type="component" value="Unassembled WGS sequence"/>
</dbReference>
<dbReference type="InterPro" id="IPR052065">
    <property type="entry name" value="Compl_asym_regulator"/>
</dbReference>
<dbReference type="FunFam" id="2.20.100.10:FF:000001">
    <property type="entry name" value="semaphorin-5A isoform X1"/>
    <property type="match status" value="3"/>
</dbReference>